<dbReference type="OrthoDB" id="9809275at2"/>
<dbReference type="RefSeq" id="WP_109761877.1">
    <property type="nucleotide sequence ID" value="NZ_QGGU01000002.1"/>
</dbReference>
<proteinExistence type="predicted"/>
<protein>
    <recommendedName>
        <fullName evidence="3">Aminoglycoside phosphotransferase domain-containing protein</fullName>
    </recommendedName>
</protein>
<feature type="domain" description="Aminoglycoside phosphotransferase" evidence="3">
    <location>
        <begin position="24"/>
        <end position="259"/>
    </location>
</feature>
<sequence length="364" mass="42167">MNDPRLQALTQWAAEQLQQPLEELSVVSGDASFRRYFRLPCNLQKHQVRLNGQSLTSVVAVDSPPDKEPIEAFVKVSELLDKAGLSVPQVLHADHQQGFMLLSDLGDALYLPALNDLSADELYHAAIDALIDLQLGCLNRQSELPPYDKAQLHREMELFREWFLQQHLQMPLEAADHQLLDQWFDCLSGSALSQPQVAVHRDYHSRNLMILPQHSPGIIDYQDAVEGAVTYDLVSLLKDCYIRWPRDRQLQWLAYYQSQLEQKSLQHKETQSKSIELADAVKTRDLVQDFDWMGMQRHIKVAGIFCRLYHRDGKAGYLADIPLTLGYIVEALQQYPEFEQYLNWFESRLKPYLEQHNMMWTSFE</sequence>
<keyword evidence="1" id="KW-0547">Nucleotide-binding</keyword>
<dbReference type="Gene3D" id="3.30.200.20">
    <property type="entry name" value="Phosphorylase Kinase, domain 1"/>
    <property type="match status" value="1"/>
</dbReference>
<organism evidence="4 5">
    <name type="scientific">Pleionea mediterranea</name>
    <dbReference type="NCBI Taxonomy" id="523701"/>
    <lineage>
        <taxon>Bacteria</taxon>
        <taxon>Pseudomonadati</taxon>
        <taxon>Pseudomonadota</taxon>
        <taxon>Gammaproteobacteria</taxon>
        <taxon>Oceanospirillales</taxon>
        <taxon>Pleioneaceae</taxon>
        <taxon>Pleionea</taxon>
    </lineage>
</organism>
<comment type="caution">
    <text evidence="4">The sequence shown here is derived from an EMBL/GenBank/DDBJ whole genome shotgun (WGS) entry which is preliminary data.</text>
</comment>
<dbReference type="Gene3D" id="3.90.1200.10">
    <property type="match status" value="1"/>
</dbReference>
<accession>A0A316FZ15</accession>
<dbReference type="InterPro" id="IPR002575">
    <property type="entry name" value="Aminoglycoside_PTrfase"/>
</dbReference>
<gene>
    <name evidence="4" type="ORF">C8D97_102209</name>
</gene>
<dbReference type="GO" id="GO:0005524">
    <property type="term" value="F:ATP binding"/>
    <property type="evidence" value="ECO:0007669"/>
    <property type="project" value="UniProtKB-KW"/>
</dbReference>
<dbReference type="PANTHER" id="PTHR33540">
    <property type="entry name" value="TRNA THREONYLCARBAMOYLADENOSINE BIOSYNTHESIS PROTEIN TSAE"/>
    <property type="match status" value="1"/>
</dbReference>
<dbReference type="SUPFAM" id="SSF56112">
    <property type="entry name" value="Protein kinase-like (PK-like)"/>
    <property type="match status" value="1"/>
</dbReference>
<name>A0A316FZ15_9GAMM</name>
<keyword evidence="5" id="KW-1185">Reference proteome</keyword>
<dbReference type="InterPro" id="IPR011009">
    <property type="entry name" value="Kinase-like_dom_sf"/>
</dbReference>
<evidence type="ECO:0000259" key="3">
    <source>
        <dbReference type="Pfam" id="PF01636"/>
    </source>
</evidence>
<evidence type="ECO:0000313" key="5">
    <source>
        <dbReference type="Proteomes" id="UP000245790"/>
    </source>
</evidence>
<reference evidence="4 5" key="1">
    <citation type="submission" date="2018-05" db="EMBL/GenBank/DDBJ databases">
        <title>Genomic Encyclopedia of Type Strains, Phase IV (KMG-IV): sequencing the most valuable type-strain genomes for metagenomic binning, comparative biology and taxonomic classification.</title>
        <authorList>
            <person name="Goeker M."/>
        </authorList>
    </citation>
    <scope>NUCLEOTIDE SEQUENCE [LARGE SCALE GENOMIC DNA]</scope>
    <source>
        <strain evidence="4 5">DSM 25350</strain>
    </source>
</reference>
<dbReference type="Proteomes" id="UP000245790">
    <property type="component" value="Unassembled WGS sequence"/>
</dbReference>
<dbReference type="Pfam" id="PF01636">
    <property type="entry name" value="APH"/>
    <property type="match status" value="1"/>
</dbReference>
<evidence type="ECO:0000313" key="4">
    <source>
        <dbReference type="EMBL" id="PWK53819.1"/>
    </source>
</evidence>
<dbReference type="AlphaFoldDB" id="A0A316FZ15"/>
<dbReference type="EMBL" id="QGGU01000002">
    <property type="protein sequence ID" value="PWK53819.1"/>
    <property type="molecule type" value="Genomic_DNA"/>
</dbReference>
<dbReference type="PANTHER" id="PTHR33540:SF1">
    <property type="entry name" value="N-ACETYLMURAMATE_N-ACETYLGLUCOSAMINE KINASE"/>
    <property type="match status" value="1"/>
</dbReference>
<keyword evidence="2" id="KW-0067">ATP-binding</keyword>
<evidence type="ECO:0000256" key="1">
    <source>
        <dbReference type="ARBA" id="ARBA00022741"/>
    </source>
</evidence>
<evidence type="ECO:0000256" key="2">
    <source>
        <dbReference type="ARBA" id="ARBA00022840"/>
    </source>
</evidence>